<dbReference type="Proteomes" id="UP000245073">
    <property type="component" value="Unassembled WGS sequence"/>
</dbReference>
<keyword evidence="3" id="KW-1185">Reference proteome</keyword>
<feature type="transmembrane region" description="Helical" evidence="1">
    <location>
        <begin position="46"/>
        <end position="67"/>
    </location>
</feature>
<evidence type="ECO:0008006" key="4">
    <source>
        <dbReference type="Google" id="ProtNLM"/>
    </source>
</evidence>
<dbReference type="AlphaFoldDB" id="A0A2T9JLJ6"/>
<evidence type="ECO:0000313" key="2">
    <source>
        <dbReference type="EMBL" id="PVM84569.1"/>
    </source>
</evidence>
<keyword evidence="1" id="KW-0472">Membrane</keyword>
<feature type="transmembrane region" description="Helical" evidence="1">
    <location>
        <begin position="73"/>
        <end position="94"/>
    </location>
</feature>
<feature type="transmembrane region" description="Helical" evidence="1">
    <location>
        <begin position="6"/>
        <end position="26"/>
    </location>
</feature>
<organism evidence="2 3">
    <name type="scientific">Caulobacter endophyticus</name>
    <dbReference type="NCBI Taxonomy" id="2172652"/>
    <lineage>
        <taxon>Bacteria</taxon>
        <taxon>Pseudomonadati</taxon>
        <taxon>Pseudomonadota</taxon>
        <taxon>Alphaproteobacteria</taxon>
        <taxon>Caulobacterales</taxon>
        <taxon>Caulobacteraceae</taxon>
        <taxon>Caulobacter</taxon>
    </lineage>
</organism>
<sequence>MIAAFVVGPVVLCLIGGLFWLFQWLVTRFTPQRPGEHRTPAIQTAVGLLGVTMAVFFLGIGLLGHMTPRRDDFWAWVMVCGGFGLGGLLLIVAAGNWRMRLDENGVQVRSSLGIDGPWIAWKEVVHVRSNLWGQIVFETRSGRALRLNDGLSGLAEAILAARAAGAQVDQLLLERARVTIDG</sequence>
<keyword evidence="1" id="KW-1133">Transmembrane helix</keyword>
<reference evidence="2 3" key="1">
    <citation type="submission" date="2018-04" db="EMBL/GenBank/DDBJ databases">
        <title>The genome sequence of Caulobacter sp. 744.</title>
        <authorList>
            <person name="Gao J."/>
            <person name="Sun J."/>
        </authorList>
    </citation>
    <scope>NUCLEOTIDE SEQUENCE [LARGE SCALE GENOMIC DNA]</scope>
    <source>
        <strain evidence="2 3">774</strain>
    </source>
</reference>
<protein>
    <recommendedName>
        <fullName evidence="4">PH domain-containing protein</fullName>
    </recommendedName>
</protein>
<accession>A0A2T9JLJ6</accession>
<keyword evidence="1" id="KW-0812">Transmembrane</keyword>
<dbReference type="EMBL" id="QDKQ01000064">
    <property type="protein sequence ID" value="PVM84569.1"/>
    <property type="molecule type" value="Genomic_DNA"/>
</dbReference>
<name>A0A2T9JLJ6_9CAUL</name>
<evidence type="ECO:0000256" key="1">
    <source>
        <dbReference type="SAM" id="Phobius"/>
    </source>
</evidence>
<evidence type="ECO:0000313" key="3">
    <source>
        <dbReference type="Proteomes" id="UP000245073"/>
    </source>
</evidence>
<dbReference type="RefSeq" id="WP_109102369.1">
    <property type="nucleotide sequence ID" value="NZ_QDKQ01000064.1"/>
</dbReference>
<proteinExistence type="predicted"/>
<gene>
    <name evidence="2" type="ORF">DDF67_18785</name>
</gene>
<comment type="caution">
    <text evidence="2">The sequence shown here is derived from an EMBL/GenBank/DDBJ whole genome shotgun (WGS) entry which is preliminary data.</text>
</comment>